<accession>A0A511MAG1</accession>
<evidence type="ECO:0000313" key="1">
    <source>
        <dbReference type="EMBL" id="GEM37569.1"/>
    </source>
</evidence>
<sequence length="143" mass="15921">MEPRHRKLAEIALAVAGDQGFALAGGYAIRADWRAHPPVLLDIGTVLHPDDAVANKMCALYRRALPRDFLSVGTALTSGRYSRDRLSSLTKSADDGSEPRMFAHALGTLMQITDEAFAEYRTSDLIAAMRGWVTDWRREFQTR</sequence>
<evidence type="ECO:0000313" key="2">
    <source>
        <dbReference type="Proteomes" id="UP000321424"/>
    </source>
</evidence>
<dbReference type="RefSeq" id="WP_222595016.1">
    <property type="nucleotide sequence ID" value="NZ_BJXA01000010.1"/>
</dbReference>
<comment type="caution">
    <text evidence="1">The sequence shown here is derived from an EMBL/GenBank/DDBJ whole genome shotgun (WGS) entry which is preliminary data.</text>
</comment>
<keyword evidence="2" id="KW-1185">Reference proteome</keyword>
<dbReference type="AlphaFoldDB" id="A0A511MAG1"/>
<gene>
    <name evidence="1" type="ORF">NN4_20880</name>
</gene>
<proteinExistence type="predicted"/>
<name>A0A511MAG1_9NOCA</name>
<evidence type="ECO:0008006" key="3">
    <source>
        <dbReference type="Google" id="ProtNLM"/>
    </source>
</evidence>
<protein>
    <recommendedName>
        <fullName evidence="3">Nucleotidyl transferase AbiEii toxin, Type IV TA system</fullName>
    </recommendedName>
</protein>
<organism evidence="1 2">
    <name type="scientific">Nocardia ninae NBRC 108245</name>
    <dbReference type="NCBI Taxonomy" id="1210091"/>
    <lineage>
        <taxon>Bacteria</taxon>
        <taxon>Bacillati</taxon>
        <taxon>Actinomycetota</taxon>
        <taxon>Actinomycetes</taxon>
        <taxon>Mycobacteriales</taxon>
        <taxon>Nocardiaceae</taxon>
        <taxon>Nocardia</taxon>
    </lineage>
</organism>
<reference evidence="1 2" key="1">
    <citation type="submission" date="2019-07" db="EMBL/GenBank/DDBJ databases">
        <title>Whole genome shotgun sequence of Nocardia ninae NBRC 108245.</title>
        <authorList>
            <person name="Hosoyama A."/>
            <person name="Uohara A."/>
            <person name="Ohji S."/>
            <person name="Ichikawa N."/>
        </authorList>
    </citation>
    <scope>NUCLEOTIDE SEQUENCE [LARGE SCALE GENOMIC DNA]</scope>
    <source>
        <strain evidence="1 2">NBRC 108245</strain>
    </source>
</reference>
<dbReference type="Proteomes" id="UP000321424">
    <property type="component" value="Unassembled WGS sequence"/>
</dbReference>
<dbReference type="EMBL" id="BJXA01000010">
    <property type="protein sequence ID" value="GEM37569.1"/>
    <property type="molecule type" value="Genomic_DNA"/>
</dbReference>